<keyword evidence="5" id="KW-1185">Reference proteome</keyword>
<dbReference type="Pfam" id="PF00501">
    <property type="entry name" value="AMP-binding"/>
    <property type="match status" value="1"/>
</dbReference>
<dbReference type="Gene3D" id="3.40.50.12780">
    <property type="entry name" value="N-terminal domain of ligase-like"/>
    <property type="match status" value="1"/>
</dbReference>
<dbReference type="RefSeq" id="WP_147849331.1">
    <property type="nucleotide sequence ID" value="NZ_VDUZ01000028.1"/>
</dbReference>
<dbReference type="InterPro" id="IPR045851">
    <property type="entry name" value="AMP-bd_C_sf"/>
</dbReference>
<evidence type="ECO:0000313" key="4">
    <source>
        <dbReference type="EMBL" id="TXL73074.1"/>
    </source>
</evidence>
<dbReference type="PANTHER" id="PTHR43767">
    <property type="entry name" value="LONG-CHAIN-FATTY-ACID--COA LIGASE"/>
    <property type="match status" value="1"/>
</dbReference>
<protein>
    <submittedName>
        <fullName evidence="4">Acyl--CoA ligase</fullName>
    </submittedName>
</protein>
<feature type="region of interest" description="Disordered" evidence="1">
    <location>
        <begin position="310"/>
        <end position="329"/>
    </location>
</feature>
<comment type="caution">
    <text evidence="4">The sequence shown here is derived from an EMBL/GenBank/DDBJ whole genome shotgun (WGS) entry which is preliminary data.</text>
</comment>
<dbReference type="SUPFAM" id="SSF56801">
    <property type="entry name" value="Acetyl-CoA synthetase-like"/>
    <property type="match status" value="1"/>
</dbReference>
<dbReference type="InterPro" id="IPR020845">
    <property type="entry name" value="AMP-binding_CS"/>
</dbReference>
<evidence type="ECO:0000259" key="2">
    <source>
        <dbReference type="Pfam" id="PF00501"/>
    </source>
</evidence>
<dbReference type="Pfam" id="PF13193">
    <property type="entry name" value="AMP-binding_C"/>
    <property type="match status" value="1"/>
</dbReference>
<dbReference type="InterPro" id="IPR042099">
    <property type="entry name" value="ANL_N_sf"/>
</dbReference>
<dbReference type="InterPro" id="IPR050237">
    <property type="entry name" value="ATP-dep_AMP-bd_enzyme"/>
</dbReference>
<dbReference type="InterPro" id="IPR025110">
    <property type="entry name" value="AMP-bd_C"/>
</dbReference>
<dbReference type="PANTHER" id="PTHR43767:SF12">
    <property type="entry name" value="AMP-DEPENDENT SYNTHETASE AND LIGASE"/>
    <property type="match status" value="1"/>
</dbReference>
<gene>
    <name evidence="4" type="ORF">FHP25_23050</name>
</gene>
<dbReference type="AlphaFoldDB" id="A0A5C8PGX1"/>
<keyword evidence="4" id="KW-0436">Ligase</keyword>
<dbReference type="Proteomes" id="UP000321638">
    <property type="component" value="Unassembled WGS sequence"/>
</dbReference>
<evidence type="ECO:0000256" key="1">
    <source>
        <dbReference type="SAM" id="MobiDB-lite"/>
    </source>
</evidence>
<organism evidence="4 5">
    <name type="scientific">Vineibacter terrae</name>
    <dbReference type="NCBI Taxonomy" id="2586908"/>
    <lineage>
        <taxon>Bacteria</taxon>
        <taxon>Pseudomonadati</taxon>
        <taxon>Pseudomonadota</taxon>
        <taxon>Alphaproteobacteria</taxon>
        <taxon>Hyphomicrobiales</taxon>
        <taxon>Vineibacter</taxon>
    </lineage>
</organism>
<evidence type="ECO:0000313" key="5">
    <source>
        <dbReference type="Proteomes" id="UP000321638"/>
    </source>
</evidence>
<dbReference type="EMBL" id="VDUZ01000028">
    <property type="protein sequence ID" value="TXL73074.1"/>
    <property type="molecule type" value="Genomic_DNA"/>
</dbReference>
<dbReference type="GO" id="GO:0016877">
    <property type="term" value="F:ligase activity, forming carbon-sulfur bonds"/>
    <property type="evidence" value="ECO:0007669"/>
    <property type="project" value="UniProtKB-ARBA"/>
</dbReference>
<reference evidence="4 5" key="1">
    <citation type="submission" date="2019-06" db="EMBL/GenBank/DDBJ databases">
        <title>New taxonomy in bacterial strain CC-CFT640, isolated from vineyard.</title>
        <authorList>
            <person name="Lin S.-Y."/>
            <person name="Tsai C.-F."/>
            <person name="Young C.-C."/>
        </authorList>
    </citation>
    <scope>NUCLEOTIDE SEQUENCE [LARGE SCALE GENOMIC DNA]</scope>
    <source>
        <strain evidence="4 5">CC-CFT640</strain>
    </source>
</reference>
<accession>A0A5C8PGX1</accession>
<name>A0A5C8PGX1_9HYPH</name>
<sequence>MYRPPYERDPDVTNLGDVFDPQAPDDRAWVIDVEPDGNATTLTYGEARALIDAVARGLSRRGLSRGASVGILSANRAEVLIAYFGIMRAGFVAVPINHKLPRDVVDHIVKDSAIALMYADAERATMVPSHLPMIPLDATAAGWRDHLDPGAFTAVAMEPDEPATILYTSGSTGMPKGVPLLHGPYVWMVNRDIGLRDVLSGKAAIVAAPLFHMNALFFSKQIAQLGATNVLLRQFSGRAYIEAIDRYRVTVLTSVPTMLALAVREREALARADLSCVKFVFTGSAPLTQALADTVRATFPGAVFSNGYGTTEGGPSQFGPHPQGKPRPDTAIGYPQSYAEVKLVGGATPDEGVLHLRTPTMMPGYLNLPQKTREKLNDGWYDTGDVMRRDADGFFHFVGRADDMFVCGGENIYPGEVEKMLERHPAIHQASVVPVADEIKGEVPVAFLVARKGMSPTEADIKQHALANGPAYAHPRRVVFLPELPLAGTNKIDRKALIGRAREMFPNGVREGR</sequence>
<dbReference type="InterPro" id="IPR000873">
    <property type="entry name" value="AMP-dep_synth/lig_dom"/>
</dbReference>
<evidence type="ECO:0000259" key="3">
    <source>
        <dbReference type="Pfam" id="PF13193"/>
    </source>
</evidence>
<feature type="domain" description="AMP-dependent synthetase/ligase" evidence="2">
    <location>
        <begin position="23"/>
        <end position="366"/>
    </location>
</feature>
<feature type="domain" description="AMP-binding enzyme C-terminal" evidence="3">
    <location>
        <begin position="416"/>
        <end position="491"/>
    </location>
</feature>
<dbReference type="OrthoDB" id="9770470at2"/>
<proteinExistence type="predicted"/>
<dbReference type="Gene3D" id="3.30.300.30">
    <property type="match status" value="1"/>
</dbReference>
<dbReference type="PROSITE" id="PS00455">
    <property type="entry name" value="AMP_BINDING"/>
    <property type="match status" value="1"/>
</dbReference>